<proteinExistence type="predicted"/>
<name>A0A5P8JTG1_9LACO</name>
<evidence type="ECO:0000313" key="1">
    <source>
        <dbReference type="EMBL" id="QFQ92060.1"/>
    </source>
</evidence>
<protein>
    <submittedName>
        <fullName evidence="1">Uncharacterized protein</fullName>
    </submittedName>
</protein>
<organism evidence="1 2">
    <name type="scientific">Lacticaseibacillus manihotivorans</name>
    <dbReference type="NCBI Taxonomy" id="88233"/>
    <lineage>
        <taxon>Bacteria</taxon>
        <taxon>Bacillati</taxon>
        <taxon>Bacillota</taxon>
        <taxon>Bacilli</taxon>
        <taxon>Lactobacillales</taxon>
        <taxon>Lactobacillaceae</taxon>
        <taxon>Lacticaseibacillus</taxon>
    </lineage>
</organism>
<evidence type="ECO:0000313" key="2">
    <source>
        <dbReference type="Proteomes" id="UP000388452"/>
    </source>
</evidence>
<dbReference type="Proteomes" id="UP000388452">
    <property type="component" value="Chromosome"/>
</dbReference>
<reference evidence="1 2" key="1">
    <citation type="submission" date="2019-10" db="EMBL/GenBank/DDBJ databases">
        <title>Genome sequencing of Lactobacillus manihotivorans.</title>
        <authorList>
            <person name="Kim K."/>
        </authorList>
    </citation>
    <scope>NUCLEOTIDE SEQUENCE [LARGE SCALE GENOMIC DNA]</scope>
    <source>
        <strain evidence="1 2">LM010</strain>
    </source>
</reference>
<dbReference type="RefSeq" id="WP_152164777.1">
    <property type="nucleotide sequence ID" value="NZ_CP045068.1"/>
</dbReference>
<sequence>MSTYYFNQEYRRANGFEKMFRDFSNPQLSECDLDNKSVYQILNALRKQTTDGPIEIWGRHTPTGSIAEDPCVVESYFEIQERLSNYFDKFDSTKSIYNHNSNLDLLNPQNNIGELANQKWHLYIGVLAWNAICRIQKDETWVWLDFGQNTYQFWNRSFDPNGIRTQLLRIWIIENISNSHFQHDYVLPIYSEINRLHELENSNISSAESIRSHIQYNILKTHEKLFGPTLGQLKYGLVNIAYNNLMSDWERHTTAI</sequence>
<dbReference type="AlphaFoldDB" id="A0A5P8JTG1"/>
<gene>
    <name evidence="1" type="ORF">LM010_11800</name>
</gene>
<accession>A0A5P8JTG1</accession>
<dbReference type="EMBL" id="CP045068">
    <property type="protein sequence ID" value="QFQ92060.1"/>
    <property type="molecule type" value="Genomic_DNA"/>
</dbReference>